<evidence type="ECO:0000313" key="5">
    <source>
        <dbReference type="EMBL" id="KAF9607613.1"/>
    </source>
</evidence>
<proteinExistence type="predicted"/>
<evidence type="ECO:0000313" key="6">
    <source>
        <dbReference type="Proteomes" id="UP000631114"/>
    </source>
</evidence>
<reference evidence="5 6" key="1">
    <citation type="submission" date="2020-10" db="EMBL/GenBank/DDBJ databases">
        <title>The Coptis chinensis genome and diversification of protoberbering-type alkaloids.</title>
        <authorList>
            <person name="Wang B."/>
            <person name="Shu S."/>
            <person name="Song C."/>
            <person name="Liu Y."/>
        </authorList>
    </citation>
    <scope>NUCLEOTIDE SEQUENCE [LARGE SCALE GENOMIC DNA]</scope>
    <source>
        <strain evidence="5">HL-2020</strain>
        <tissue evidence="5">Leaf</tissue>
    </source>
</reference>
<dbReference type="OrthoDB" id="377549at2759"/>
<dbReference type="PANTHER" id="PTHR33538">
    <property type="entry name" value="PROTEIN GAMETE EXPRESSED 1"/>
    <property type="match status" value="1"/>
</dbReference>
<feature type="compositionally biased region" description="Polar residues" evidence="2">
    <location>
        <begin position="575"/>
        <end position="585"/>
    </location>
</feature>
<feature type="region of interest" description="Disordered" evidence="2">
    <location>
        <begin position="572"/>
        <end position="595"/>
    </location>
</feature>
<dbReference type="InterPro" id="IPR040346">
    <property type="entry name" value="GEX1/Brambleberry"/>
</dbReference>
<keyword evidence="3" id="KW-0812">Transmembrane</keyword>
<accession>A0A835LTJ0</accession>
<dbReference type="AlphaFoldDB" id="A0A835LTJ0"/>
<dbReference type="PANTHER" id="PTHR33538:SF2">
    <property type="entry name" value="PROTEIN GAMETE EXPRESSED 1"/>
    <property type="match status" value="1"/>
</dbReference>
<feature type="transmembrane region" description="Helical" evidence="3">
    <location>
        <begin position="459"/>
        <end position="476"/>
    </location>
</feature>
<keyword evidence="4" id="KW-0732">Signal</keyword>
<keyword evidence="3" id="KW-1133">Transmembrane helix</keyword>
<feature type="chain" id="PRO_5032510135" description="Protein GAMETE EXPRESSED 1" evidence="4">
    <location>
        <begin position="23"/>
        <end position="595"/>
    </location>
</feature>
<feature type="transmembrane region" description="Helical" evidence="3">
    <location>
        <begin position="430"/>
        <end position="447"/>
    </location>
</feature>
<dbReference type="Proteomes" id="UP000631114">
    <property type="component" value="Unassembled WGS sequence"/>
</dbReference>
<evidence type="ECO:0000256" key="3">
    <source>
        <dbReference type="SAM" id="Phobius"/>
    </source>
</evidence>
<feature type="signal peptide" evidence="4">
    <location>
        <begin position="1"/>
        <end position="22"/>
    </location>
</feature>
<feature type="transmembrane region" description="Helical" evidence="3">
    <location>
        <begin position="491"/>
        <end position="512"/>
    </location>
</feature>
<comment type="caution">
    <text evidence="5">The sequence shown here is derived from an EMBL/GenBank/DDBJ whole genome shotgun (WGS) entry which is preliminary data.</text>
</comment>
<sequence length="595" mass="68195">MHHLSQLVYTFVVVSLLQQNVAYSWGWFSSSSPTGGNPSYRPEISGGDVAEFSLETVSSLKGTKYLEKAKQRTATPNSCWRKAYGNLFSGCSDILIDKEKQARFSWDLGDCYQRDSGRTPFPYCDTNDGPMSNCVPKLDVEQHKVYLDFYMETNSMCHQLQADAFKHETERLVNDLKTSAQFTEVKLEHIGEKSDKLLENSDKIHYSISSLDSRIDQVAQASKEVEDQIDVVLNYSKVIFEQSKEIATSQAELQGGQLDMRQKLEAGMTMLQESYQNLGEDIEKLRKEAIQIEREINEVSNAMSLKMQNLQDKADDIGNVAGLSLDKQKQLLDGQSTALEGLDSLTKFQSLALEESRNSLQKLAEFGQKQQEELLRRQEQLQRAHDNLAENSRTILEAQEAFEAKQANMFMALDKLFTLHNSILRESRTLKSFCFYFFTIIILYMLTSTKQTYCVRARLYLGLCGTFLAEFAILRLCDDLDQQTLIASKVLLARVSFLALASFQILFSIFTYRDYEVLNHRMLQALMEKVNIIEKQKLYEEDTESDISLSSWIDTELPEDEDNDPDYLIKEEIAENSTSTTSSMRKYNLRPRFQR</sequence>
<keyword evidence="1" id="KW-0175">Coiled coil</keyword>
<keyword evidence="6" id="KW-1185">Reference proteome</keyword>
<gene>
    <name evidence="5" type="ORF">IFM89_037541</name>
</gene>
<keyword evidence="3" id="KW-0472">Membrane</keyword>
<protein>
    <recommendedName>
        <fullName evidence="7">Protein GAMETE EXPRESSED 1</fullName>
    </recommendedName>
</protein>
<feature type="coiled-coil region" evidence="1">
    <location>
        <begin position="268"/>
        <end position="302"/>
    </location>
</feature>
<organism evidence="5 6">
    <name type="scientific">Coptis chinensis</name>
    <dbReference type="NCBI Taxonomy" id="261450"/>
    <lineage>
        <taxon>Eukaryota</taxon>
        <taxon>Viridiplantae</taxon>
        <taxon>Streptophyta</taxon>
        <taxon>Embryophyta</taxon>
        <taxon>Tracheophyta</taxon>
        <taxon>Spermatophyta</taxon>
        <taxon>Magnoliopsida</taxon>
        <taxon>Ranunculales</taxon>
        <taxon>Ranunculaceae</taxon>
        <taxon>Coptidoideae</taxon>
        <taxon>Coptis</taxon>
    </lineage>
</organism>
<evidence type="ECO:0000256" key="1">
    <source>
        <dbReference type="SAM" id="Coils"/>
    </source>
</evidence>
<evidence type="ECO:0008006" key="7">
    <source>
        <dbReference type="Google" id="ProtNLM"/>
    </source>
</evidence>
<name>A0A835LTJ0_9MAGN</name>
<evidence type="ECO:0000256" key="4">
    <source>
        <dbReference type="SAM" id="SignalP"/>
    </source>
</evidence>
<dbReference type="EMBL" id="JADFTS010000005">
    <property type="protein sequence ID" value="KAF9607613.1"/>
    <property type="molecule type" value="Genomic_DNA"/>
</dbReference>
<evidence type="ECO:0000256" key="2">
    <source>
        <dbReference type="SAM" id="MobiDB-lite"/>
    </source>
</evidence>